<protein>
    <submittedName>
        <fullName evidence="2">Uncharacterized protein</fullName>
    </submittedName>
</protein>
<dbReference type="AlphaFoldDB" id="R4KSI5"/>
<reference evidence="2 3" key="1">
    <citation type="submission" date="2012-01" db="EMBL/GenBank/DDBJ databases">
        <title>Complete sequence of Desulfotomaculum gibsoniae DSM 7213.</title>
        <authorList>
            <consortium name="US DOE Joint Genome Institute"/>
            <person name="Lucas S."/>
            <person name="Han J."/>
            <person name="Lapidus A."/>
            <person name="Cheng J.-F."/>
            <person name="Goodwin L."/>
            <person name="Pitluck S."/>
            <person name="Peters L."/>
            <person name="Ovchinnikova G."/>
            <person name="Teshima H."/>
            <person name="Detter J.C."/>
            <person name="Han C."/>
            <person name="Tapia R."/>
            <person name="Land M."/>
            <person name="Hauser L."/>
            <person name="Kyrpides N."/>
            <person name="Ivanova N."/>
            <person name="Pagani I."/>
            <person name="Parshina S."/>
            <person name="Plugge C."/>
            <person name="Muyzer G."/>
            <person name="Kuever J."/>
            <person name="Ivanova A."/>
            <person name="Nazina T."/>
            <person name="Klenk H.-P."/>
            <person name="Brambilla E."/>
            <person name="Spring S."/>
            <person name="Stams A.F."/>
            <person name="Woyke T."/>
        </authorList>
    </citation>
    <scope>NUCLEOTIDE SEQUENCE [LARGE SCALE GENOMIC DNA]</scope>
    <source>
        <strain evidence="2 3">DSM 7213</strain>
    </source>
</reference>
<evidence type="ECO:0000313" key="3">
    <source>
        <dbReference type="Proteomes" id="UP000013520"/>
    </source>
</evidence>
<feature type="transmembrane region" description="Helical" evidence="1">
    <location>
        <begin position="123"/>
        <end position="144"/>
    </location>
</feature>
<dbReference type="RefSeq" id="WP_006524076.1">
    <property type="nucleotide sequence ID" value="NC_021184.1"/>
</dbReference>
<proteinExistence type="predicted"/>
<keyword evidence="1" id="KW-1133">Transmembrane helix</keyword>
<sequence>MNNSRIIRNMRLYLTGLVLCLVAFGHASFFYWGVLQSLAVVSILIGTLYLLPARKAVLLFTGLLALAGYYFFHPYAYLLPAKMARILLGDFSLVLLTGFLSIGLFMATYVLTGNYKPHTIATVGLSLMTLGLVGHFTGFLITRFPASPSYMLFVVGLVMLMYAALLLVKTDGPYVYPAIWAGRNALNIFVVHYLVYVYGKHSGMVGSLNGFYSVLVALVVTAFFLLLSRWMSWPLRAAA</sequence>
<evidence type="ECO:0000256" key="1">
    <source>
        <dbReference type="SAM" id="Phobius"/>
    </source>
</evidence>
<accession>R4KSI5</accession>
<feature type="transmembrane region" description="Helical" evidence="1">
    <location>
        <begin position="210"/>
        <end position="227"/>
    </location>
</feature>
<keyword evidence="3" id="KW-1185">Reference proteome</keyword>
<name>R4KSI5_9FIRM</name>
<feature type="transmembrane region" description="Helical" evidence="1">
    <location>
        <begin position="180"/>
        <end position="198"/>
    </location>
</feature>
<feature type="transmembrane region" description="Helical" evidence="1">
    <location>
        <begin position="12"/>
        <end position="29"/>
    </location>
</feature>
<organism evidence="2 3">
    <name type="scientific">Desulfoscipio gibsoniae DSM 7213</name>
    <dbReference type="NCBI Taxonomy" id="767817"/>
    <lineage>
        <taxon>Bacteria</taxon>
        <taxon>Bacillati</taxon>
        <taxon>Bacillota</taxon>
        <taxon>Clostridia</taxon>
        <taxon>Eubacteriales</taxon>
        <taxon>Desulfallaceae</taxon>
        <taxon>Desulfoscipio</taxon>
    </lineage>
</organism>
<evidence type="ECO:0000313" key="2">
    <source>
        <dbReference type="EMBL" id="AGL02546.1"/>
    </source>
</evidence>
<dbReference type="KEGG" id="dgi:Desgi_3191"/>
<feature type="transmembrane region" description="Helical" evidence="1">
    <location>
        <begin position="91"/>
        <end position="111"/>
    </location>
</feature>
<dbReference type="Proteomes" id="UP000013520">
    <property type="component" value="Chromosome"/>
</dbReference>
<keyword evidence="1" id="KW-0472">Membrane</keyword>
<gene>
    <name evidence="2" type="ORF">Desgi_3191</name>
</gene>
<feature type="transmembrane region" description="Helical" evidence="1">
    <location>
        <begin position="58"/>
        <end position="79"/>
    </location>
</feature>
<feature type="transmembrane region" description="Helical" evidence="1">
    <location>
        <begin position="150"/>
        <end position="168"/>
    </location>
</feature>
<dbReference type="eggNOG" id="COG3503">
    <property type="taxonomic scope" value="Bacteria"/>
</dbReference>
<keyword evidence="1" id="KW-0812">Transmembrane</keyword>
<dbReference type="STRING" id="767817.Desgi_3191"/>
<dbReference type="EMBL" id="CP003273">
    <property type="protein sequence ID" value="AGL02546.1"/>
    <property type="molecule type" value="Genomic_DNA"/>
</dbReference>
<dbReference type="HOGENOM" id="CLU_073007_0_0_9"/>